<evidence type="ECO:0000313" key="3">
    <source>
        <dbReference type="Proteomes" id="UP001501666"/>
    </source>
</evidence>
<reference evidence="2 3" key="1">
    <citation type="journal article" date="2019" name="Int. J. Syst. Evol. Microbiol.">
        <title>The Global Catalogue of Microorganisms (GCM) 10K type strain sequencing project: providing services to taxonomists for standard genome sequencing and annotation.</title>
        <authorList>
            <consortium name="The Broad Institute Genomics Platform"/>
            <consortium name="The Broad Institute Genome Sequencing Center for Infectious Disease"/>
            <person name="Wu L."/>
            <person name="Ma J."/>
        </authorList>
    </citation>
    <scope>NUCLEOTIDE SEQUENCE [LARGE SCALE GENOMIC DNA]</scope>
    <source>
        <strain evidence="2 3">JCM 6835</strain>
    </source>
</reference>
<organism evidence="2 3">
    <name type="scientific">Nonomuraea recticatena</name>
    <dbReference type="NCBI Taxonomy" id="46178"/>
    <lineage>
        <taxon>Bacteria</taxon>
        <taxon>Bacillati</taxon>
        <taxon>Actinomycetota</taxon>
        <taxon>Actinomycetes</taxon>
        <taxon>Streptosporangiales</taxon>
        <taxon>Streptosporangiaceae</taxon>
        <taxon>Nonomuraea</taxon>
    </lineage>
</organism>
<keyword evidence="1" id="KW-1133">Transmembrane helix</keyword>
<feature type="transmembrane region" description="Helical" evidence="1">
    <location>
        <begin position="12"/>
        <end position="32"/>
    </location>
</feature>
<dbReference type="EMBL" id="BAAATE010000009">
    <property type="protein sequence ID" value="GAA2663728.1"/>
    <property type="molecule type" value="Genomic_DNA"/>
</dbReference>
<dbReference type="Proteomes" id="UP001501666">
    <property type="component" value="Unassembled WGS sequence"/>
</dbReference>
<feature type="transmembrane region" description="Helical" evidence="1">
    <location>
        <begin position="38"/>
        <end position="57"/>
    </location>
</feature>
<sequence>MRVHVGRPVLRAIRATVFAVVCVLVSAALHVLAGGVAVRPSTLAGAVALTWAGAFLLGRRQRGVGVLLVACFAAQYGMHHLFTAGVAAPPPAAPVHAHGTSGLGMLLVHVVIAVMSSWWLERGESTLATILHLAVTSLGALWTGLLILAGGLVTPRVPRRPRADHEADRLRRILLATGVRRRGPPTLLSVL</sequence>
<evidence type="ECO:0000313" key="2">
    <source>
        <dbReference type="EMBL" id="GAA2663728.1"/>
    </source>
</evidence>
<keyword evidence="1" id="KW-0812">Transmembrane</keyword>
<comment type="caution">
    <text evidence="2">The sequence shown here is derived from an EMBL/GenBank/DDBJ whole genome shotgun (WGS) entry which is preliminary data.</text>
</comment>
<gene>
    <name evidence="2" type="ORF">GCM10010412_038510</name>
</gene>
<name>A0ABN3RY81_9ACTN</name>
<keyword evidence="3" id="KW-1185">Reference proteome</keyword>
<feature type="transmembrane region" description="Helical" evidence="1">
    <location>
        <begin position="127"/>
        <end position="153"/>
    </location>
</feature>
<feature type="transmembrane region" description="Helical" evidence="1">
    <location>
        <begin position="102"/>
        <end position="120"/>
    </location>
</feature>
<accession>A0ABN3RY81</accession>
<proteinExistence type="predicted"/>
<feature type="transmembrane region" description="Helical" evidence="1">
    <location>
        <begin position="64"/>
        <end position="82"/>
    </location>
</feature>
<protein>
    <recommendedName>
        <fullName evidence="4">MFS transporter</fullName>
    </recommendedName>
</protein>
<keyword evidence="1" id="KW-0472">Membrane</keyword>
<evidence type="ECO:0008006" key="4">
    <source>
        <dbReference type="Google" id="ProtNLM"/>
    </source>
</evidence>
<evidence type="ECO:0000256" key="1">
    <source>
        <dbReference type="SAM" id="Phobius"/>
    </source>
</evidence>